<evidence type="ECO:0000256" key="1">
    <source>
        <dbReference type="SAM" id="SignalP"/>
    </source>
</evidence>
<feature type="chain" id="PRO_5003990445" description="FZ domain-containing protein" evidence="1">
    <location>
        <begin position="21"/>
        <end position="272"/>
    </location>
</feature>
<proteinExistence type="predicted"/>
<dbReference type="VEuPathDB" id="AmoebaDB:ACA1_071730"/>
<feature type="signal peptide" evidence="1">
    <location>
        <begin position="1"/>
        <end position="20"/>
    </location>
</feature>
<protein>
    <recommendedName>
        <fullName evidence="4">FZ domain-containing protein</fullName>
    </recommendedName>
</protein>
<dbReference type="GeneID" id="14924532"/>
<organism evidence="2 3">
    <name type="scientific">Acanthamoeba castellanii (strain ATCC 30010 / Neff)</name>
    <dbReference type="NCBI Taxonomy" id="1257118"/>
    <lineage>
        <taxon>Eukaryota</taxon>
        <taxon>Amoebozoa</taxon>
        <taxon>Discosea</taxon>
        <taxon>Longamoebia</taxon>
        <taxon>Centramoebida</taxon>
        <taxon>Acanthamoebidae</taxon>
        <taxon>Acanthamoeba</taxon>
    </lineage>
</organism>
<keyword evidence="3" id="KW-1185">Reference proteome</keyword>
<evidence type="ECO:0000313" key="2">
    <source>
        <dbReference type="EMBL" id="ELR23551.1"/>
    </source>
</evidence>
<dbReference type="AlphaFoldDB" id="L8HGJ0"/>
<keyword evidence="1" id="KW-0732">Signal</keyword>
<dbReference type="Proteomes" id="UP000011083">
    <property type="component" value="Unassembled WGS sequence"/>
</dbReference>
<dbReference type="RefSeq" id="XP_004353079.1">
    <property type="nucleotide sequence ID" value="XM_004353027.1"/>
</dbReference>
<reference evidence="2 3" key="1">
    <citation type="journal article" date="2013" name="Genome Biol.">
        <title>Genome of Acanthamoeba castellanii highlights extensive lateral gene transfer and early evolution of tyrosine kinase signaling.</title>
        <authorList>
            <person name="Clarke M."/>
            <person name="Lohan A.J."/>
            <person name="Liu B."/>
            <person name="Lagkouvardos I."/>
            <person name="Roy S."/>
            <person name="Zafar N."/>
            <person name="Bertelli C."/>
            <person name="Schilde C."/>
            <person name="Kianianmomeni A."/>
            <person name="Burglin T.R."/>
            <person name="Frech C."/>
            <person name="Turcotte B."/>
            <person name="Kopec K.O."/>
            <person name="Synnott J.M."/>
            <person name="Choo C."/>
            <person name="Paponov I."/>
            <person name="Finkler A."/>
            <person name="Soon Heng Tan C."/>
            <person name="Hutchins A.P."/>
            <person name="Weinmeier T."/>
            <person name="Rattei T."/>
            <person name="Chu J.S."/>
            <person name="Gimenez G."/>
            <person name="Irimia M."/>
            <person name="Rigden D.J."/>
            <person name="Fitzpatrick D.A."/>
            <person name="Lorenzo-Morales J."/>
            <person name="Bateman A."/>
            <person name="Chiu C.H."/>
            <person name="Tang P."/>
            <person name="Hegemann P."/>
            <person name="Fromm H."/>
            <person name="Raoult D."/>
            <person name="Greub G."/>
            <person name="Miranda-Saavedra D."/>
            <person name="Chen N."/>
            <person name="Nash P."/>
            <person name="Ginger M.L."/>
            <person name="Horn M."/>
            <person name="Schaap P."/>
            <person name="Caler L."/>
            <person name="Loftus B."/>
        </authorList>
    </citation>
    <scope>NUCLEOTIDE SEQUENCE [LARGE SCALE GENOMIC DNA]</scope>
    <source>
        <strain evidence="2 3">Neff</strain>
    </source>
</reference>
<sequence length="272" mass="29582">MEMTPLLLLLGLGLFGVARGQCVPVSGLSFCSGVNYSVNASSFANPGSTPQEQDKLVQAWYAKNAPDQLQTKDCLDAWKAYLCSFYFPKDFMATCYGGNLFVNDTDSSSLCTPYTLPYTRPAAVMVAADAITKTTPPDDAPEVAPPLYQCQLVPEAYASFCKPTWPVASAPTNFVDVWTRMDNVTQLRWSTFASGGVTDACKDSLRLYFCAEYFAPCNGPFSVSNPLTEVLLPLCARLQNDCPAGMVRKVCSFNPYAPPDPRECLASPSFPV</sequence>
<name>L8HGJ0_ACACF</name>
<accession>L8HGJ0</accession>
<evidence type="ECO:0008006" key="4">
    <source>
        <dbReference type="Google" id="ProtNLM"/>
    </source>
</evidence>
<evidence type="ECO:0000313" key="3">
    <source>
        <dbReference type="Proteomes" id="UP000011083"/>
    </source>
</evidence>
<dbReference type="KEGG" id="acan:ACA1_071730"/>
<dbReference type="EMBL" id="KB007857">
    <property type="protein sequence ID" value="ELR23551.1"/>
    <property type="molecule type" value="Genomic_DNA"/>
</dbReference>
<gene>
    <name evidence="2" type="ORF">ACA1_071730</name>
</gene>